<sequence length="168" mass="19091">MPMKLTWRQRLSCLIKGKLENIEAKPVADAQQDIGCADEDAESTESAKQLLSILQKKGRLLDFLAQNLDHYDNEQVATVARVVHDQCKKALESYCTLVPVYHDQENHEVILEANYDKYSVELTGNVVHSTRFKGKLIHQGWKVEKMHLPKVAKEANLDILQPAEVEVL</sequence>
<evidence type="ECO:0000313" key="2">
    <source>
        <dbReference type="EMBL" id="GGG06026.1"/>
    </source>
</evidence>
<keyword evidence="3" id="KW-1185">Reference proteome</keyword>
<evidence type="ECO:0000259" key="1">
    <source>
        <dbReference type="Pfam" id="PF10816"/>
    </source>
</evidence>
<proteinExistence type="predicted"/>
<name>A0A8J2Z6L8_9GAMM</name>
<dbReference type="InterPro" id="IPR021212">
    <property type="entry name" value="DUF2760"/>
</dbReference>
<organism evidence="2 3">
    <name type="scientific">Cysteiniphilum litorale</name>
    <dbReference type="NCBI Taxonomy" id="2056700"/>
    <lineage>
        <taxon>Bacteria</taxon>
        <taxon>Pseudomonadati</taxon>
        <taxon>Pseudomonadota</taxon>
        <taxon>Gammaproteobacteria</taxon>
        <taxon>Thiotrichales</taxon>
        <taxon>Fastidiosibacteraceae</taxon>
        <taxon>Cysteiniphilum</taxon>
    </lineage>
</organism>
<dbReference type="RefSeq" id="WP_117003738.1">
    <property type="nucleotide sequence ID" value="NZ_BMJS01000039.1"/>
</dbReference>
<dbReference type="Pfam" id="PF10816">
    <property type="entry name" value="DUF2760"/>
    <property type="match status" value="1"/>
</dbReference>
<evidence type="ECO:0000313" key="3">
    <source>
        <dbReference type="Proteomes" id="UP000636949"/>
    </source>
</evidence>
<accession>A0A8J2Z6L8</accession>
<dbReference type="OrthoDB" id="21395at2"/>
<feature type="domain" description="DUF2760" evidence="1">
    <location>
        <begin position="45"/>
        <end position="166"/>
    </location>
</feature>
<dbReference type="Proteomes" id="UP000636949">
    <property type="component" value="Unassembled WGS sequence"/>
</dbReference>
<dbReference type="EMBL" id="BMJS01000039">
    <property type="protein sequence ID" value="GGG06026.1"/>
    <property type="molecule type" value="Genomic_DNA"/>
</dbReference>
<dbReference type="AlphaFoldDB" id="A0A8J2Z6L8"/>
<reference evidence="2" key="2">
    <citation type="submission" date="2020-09" db="EMBL/GenBank/DDBJ databases">
        <authorList>
            <person name="Sun Q."/>
            <person name="Zhou Y."/>
        </authorList>
    </citation>
    <scope>NUCLEOTIDE SEQUENCE</scope>
    <source>
        <strain evidence="2">CGMCC 1.15758</strain>
    </source>
</reference>
<protein>
    <recommendedName>
        <fullName evidence="1">DUF2760 domain-containing protein</fullName>
    </recommendedName>
</protein>
<comment type="caution">
    <text evidence="2">The sequence shown here is derived from an EMBL/GenBank/DDBJ whole genome shotgun (WGS) entry which is preliminary data.</text>
</comment>
<gene>
    <name evidence="2" type="ORF">GCM10010995_24370</name>
</gene>
<reference evidence="2" key="1">
    <citation type="journal article" date="2014" name="Int. J. Syst. Evol. Microbiol.">
        <title>Complete genome sequence of Corynebacterium casei LMG S-19264T (=DSM 44701T), isolated from a smear-ripened cheese.</title>
        <authorList>
            <consortium name="US DOE Joint Genome Institute (JGI-PGF)"/>
            <person name="Walter F."/>
            <person name="Albersmeier A."/>
            <person name="Kalinowski J."/>
            <person name="Ruckert C."/>
        </authorList>
    </citation>
    <scope>NUCLEOTIDE SEQUENCE</scope>
    <source>
        <strain evidence="2">CGMCC 1.15758</strain>
    </source>
</reference>